<sequence length="397" mass="44460">MDVAMSPRRRKRRRNQNRSARGLRSCGAIDAIPDDALELILLLLDSQVSLLRAASTCKRWRRIAAGDAFLRRFSSLHELPVVAGSYHNSLLHARPRFVEPSPRPTDVDRGHFSLDFLPDNSIIQTRWSIIDSKESILLLEREDKGTWDLIVCEPLTRRHEVIPPILTESGCYLRGQAFLLGGSGIGMSNFRVLCWVLGGGRTQAFMFTAGASWCSMSIDSRKRYDLIGSADRALYWHDGDRTVIAVDKATAEFSYFLLPPGGFGMSTEKIAVAVGSDGEPRFVLSDGRANGILKVFATAGGEWVLQLEKSIQLRAATATLHLPRWERWCFIHGVGGGQSTGTLRVQTYTAGFKRLRKFSIDIETMKVESLPDMYMHRRTYPTMLPWPPSMHACTSDN</sequence>
<organism evidence="3 4">
    <name type="scientific">Urochloa decumbens</name>
    <dbReference type="NCBI Taxonomy" id="240449"/>
    <lineage>
        <taxon>Eukaryota</taxon>
        <taxon>Viridiplantae</taxon>
        <taxon>Streptophyta</taxon>
        <taxon>Embryophyta</taxon>
        <taxon>Tracheophyta</taxon>
        <taxon>Spermatophyta</taxon>
        <taxon>Magnoliopsida</taxon>
        <taxon>Liliopsida</taxon>
        <taxon>Poales</taxon>
        <taxon>Poaceae</taxon>
        <taxon>PACMAD clade</taxon>
        <taxon>Panicoideae</taxon>
        <taxon>Panicodae</taxon>
        <taxon>Paniceae</taxon>
        <taxon>Melinidinae</taxon>
        <taxon>Urochloa</taxon>
    </lineage>
</organism>
<dbReference type="InterPro" id="IPR036047">
    <property type="entry name" value="F-box-like_dom_sf"/>
</dbReference>
<reference evidence="3 4" key="2">
    <citation type="submission" date="2024-10" db="EMBL/GenBank/DDBJ databases">
        <authorList>
            <person name="Ryan C."/>
        </authorList>
    </citation>
    <scope>NUCLEOTIDE SEQUENCE [LARGE SCALE GENOMIC DNA]</scope>
</reference>
<evidence type="ECO:0000256" key="1">
    <source>
        <dbReference type="SAM" id="MobiDB-lite"/>
    </source>
</evidence>
<dbReference type="SMART" id="SM00256">
    <property type="entry name" value="FBOX"/>
    <property type="match status" value="1"/>
</dbReference>
<feature type="compositionally biased region" description="Basic residues" evidence="1">
    <location>
        <begin position="7"/>
        <end position="16"/>
    </location>
</feature>
<evidence type="ECO:0000313" key="3">
    <source>
        <dbReference type="EMBL" id="CAL5088883.1"/>
    </source>
</evidence>
<dbReference type="InterPro" id="IPR056594">
    <property type="entry name" value="AT5G49610-like_b-prop"/>
</dbReference>
<accession>A0ABC9G825</accession>
<dbReference type="Proteomes" id="UP001497457">
    <property type="component" value="Chromosome 8b"/>
</dbReference>
<protein>
    <recommendedName>
        <fullName evidence="2">F-box domain-containing protein</fullName>
    </recommendedName>
</protein>
<dbReference type="Pfam" id="PF23635">
    <property type="entry name" value="Beta-prop_AT5G49610-like"/>
    <property type="match status" value="1"/>
</dbReference>
<feature type="domain" description="F-box" evidence="2">
    <location>
        <begin position="32"/>
        <end position="73"/>
    </location>
</feature>
<proteinExistence type="predicted"/>
<dbReference type="InterPro" id="IPR001810">
    <property type="entry name" value="F-box_dom"/>
</dbReference>
<keyword evidence="4" id="KW-1185">Reference proteome</keyword>
<dbReference type="AlphaFoldDB" id="A0ABC9G825"/>
<evidence type="ECO:0000313" key="4">
    <source>
        <dbReference type="Proteomes" id="UP001497457"/>
    </source>
</evidence>
<dbReference type="Pfam" id="PF12937">
    <property type="entry name" value="F-box-like"/>
    <property type="match status" value="1"/>
</dbReference>
<dbReference type="PANTHER" id="PTHR33207">
    <property type="entry name" value="F-BOX DOMAIN CONTAINING PROTEIN-RELATED"/>
    <property type="match status" value="1"/>
</dbReference>
<dbReference type="Gene3D" id="1.20.1280.50">
    <property type="match status" value="1"/>
</dbReference>
<name>A0ABC9G825_9POAL</name>
<gene>
    <name evidence="3" type="ORF">URODEC1_LOCUS113063</name>
</gene>
<evidence type="ECO:0000259" key="2">
    <source>
        <dbReference type="SMART" id="SM00256"/>
    </source>
</evidence>
<feature type="region of interest" description="Disordered" evidence="1">
    <location>
        <begin position="1"/>
        <end position="20"/>
    </location>
</feature>
<dbReference type="SUPFAM" id="SSF81383">
    <property type="entry name" value="F-box domain"/>
    <property type="match status" value="1"/>
</dbReference>
<reference evidence="4" key="1">
    <citation type="submission" date="2024-06" db="EMBL/GenBank/DDBJ databases">
        <authorList>
            <person name="Ryan C."/>
        </authorList>
    </citation>
    <scope>NUCLEOTIDE SEQUENCE [LARGE SCALE GENOMIC DNA]</scope>
</reference>
<dbReference type="EMBL" id="OZ075118">
    <property type="protein sequence ID" value="CAL5088883.1"/>
    <property type="molecule type" value="Genomic_DNA"/>
</dbReference>